<feature type="compositionally biased region" description="Pro residues" evidence="1">
    <location>
        <begin position="171"/>
        <end position="274"/>
    </location>
</feature>
<dbReference type="AlphaFoldDB" id="A0A5J5EBF5"/>
<gene>
    <name evidence="2" type="ORF">FN846DRAFT_915190</name>
</gene>
<name>A0A5J5EBF5_9PEZI</name>
<organism evidence="2 3">
    <name type="scientific">Sphaerosporella brunnea</name>
    <dbReference type="NCBI Taxonomy" id="1250544"/>
    <lineage>
        <taxon>Eukaryota</taxon>
        <taxon>Fungi</taxon>
        <taxon>Dikarya</taxon>
        <taxon>Ascomycota</taxon>
        <taxon>Pezizomycotina</taxon>
        <taxon>Pezizomycetes</taxon>
        <taxon>Pezizales</taxon>
        <taxon>Pyronemataceae</taxon>
        <taxon>Sphaerosporella</taxon>
    </lineage>
</organism>
<dbReference type="EMBL" id="VXIS01000708">
    <property type="protein sequence ID" value="KAA8892584.1"/>
    <property type="molecule type" value="Genomic_DNA"/>
</dbReference>
<sequence>MPISSTTMRIEAHWKHLKTSCLYDFKRPRLDFLLVLLCDKHYPNILDDWNRIHSGRQPPRHYLSLKKRWKEAGLRVEDDTEERGINMYRMDPNTWVCGCSAYWKTGIRLCKHLISQFRKDPRLRYATPPLFHPDLFQHTLPPLRTDLPPFMFPIAQPRRQPRHLLRRVETPSPPPSRLPSPALSPPPPSPPPPPPPSPPPPSPPPQSPPPQSPPPHSPPPRSPPPQSPPPRSPPPRSPPPQSPPPPSPPPPSPPPPSLPPPSLPPPSLPPPSPRQGPAMGRSLRHRNVTPPVPVTRKRKASQPIRLPPRVPVSTPSQVRKVGEAAGLAETSMDVTGEADYDGSNQVDLPEYRFAAIKAAAVLAAQGDARRQRELITTGDVNIGRNLHSSRARLRPHVNRAPRGTQFDL</sequence>
<protein>
    <recommendedName>
        <fullName evidence="4">SWIM-type domain-containing protein</fullName>
    </recommendedName>
</protein>
<comment type="caution">
    <text evidence="2">The sequence shown here is derived from an EMBL/GenBank/DDBJ whole genome shotgun (WGS) entry which is preliminary data.</text>
</comment>
<reference evidence="2 3" key="1">
    <citation type="submission" date="2019-09" db="EMBL/GenBank/DDBJ databases">
        <title>Draft genome of the ectomycorrhizal ascomycete Sphaerosporella brunnea.</title>
        <authorList>
            <consortium name="DOE Joint Genome Institute"/>
            <person name="Benucci G.M."/>
            <person name="Marozzi G."/>
            <person name="Antonielli L."/>
            <person name="Sanchez S."/>
            <person name="Marco P."/>
            <person name="Wang X."/>
            <person name="Falini L.B."/>
            <person name="Barry K."/>
            <person name="Haridas S."/>
            <person name="Lipzen A."/>
            <person name="Labutti K."/>
            <person name="Grigoriev I.V."/>
            <person name="Murat C."/>
            <person name="Martin F."/>
            <person name="Albertini E."/>
            <person name="Donnini D."/>
            <person name="Bonito G."/>
        </authorList>
    </citation>
    <scope>NUCLEOTIDE SEQUENCE [LARGE SCALE GENOMIC DNA]</scope>
    <source>
        <strain evidence="2 3">Sb_GMNB300</strain>
    </source>
</reference>
<proteinExistence type="predicted"/>
<evidence type="ECO:0000313" key="2">
    <source>
        <dbReference type="EMBL" id="KAA8892584.1"/>
    </source>
</evidence>
<dbReference type="PRINTS" id="PR01217">
    <property type="entry name" value="PRICHEXTENSN"/>
</dbReference>
<dbReference type="OrthoDB" id="2449435at2759"/>
<accession>A0A5J5EBF5</accession>
<evidence type="ECO:0008006" key="4">
    <source>
        <dbReference type="Google" id="ProtNLM"/>
    </source>
</evidence>
<keyword evidence="3" id="KW-1185">Reference proteome</keyword>
<evidence type="ECO:0000313" key="3">
    <source>
        <dbReference type="Proteomes" id="UP000326924"/>
    </source>
</evidence>
<dbReference type="Proteomes" id="UP000326924">
    <property type="component" value="Unassembled WGS sequence"/>
</dbReference>
<evidence type="ECO:0000256" key="1">
    <source>
        <dbReference type="SAM" id="MobiDB-lite"/>
    </source>
</evidence>
<feature type="region of interest" description="Disordered" evidence="1">
    <location>
        <begin position="167"/>
        <end position="319"/>
    </location>
</feature>
<dbReference type="InParanoid" id="A0A5J5EBF5"/>